<evidence type="ECO:0000259" key="4">
    <source>
        <dbReference type="Pfam" id="PF13677"/>
    </source>
</evidence>
<evidence type="ECO:0000313" key="5">
    <source>
        <dbReference type="EMBL" id="TWU02167.1"/>
    </source>
</evidence>
<keyword evidence="5" id="KW-0282">Flagellum</keyword>
<dbReference type="InterPro" id="IPR025713">
    <property type="entry name" value="MotB-like_N_dom"/>
</dbReference>
<protein>
    <submittedName>
        <fullName evidence="5">Flagellar motor protein MotB</fullName>
    </submittedName>
</protein>
<keyword evidence="6" id="KW-1185">Reference proteome</keyword>
<keyword evidence="5" id="KW-0966">Cell projection</keyword>
<dbReference type="EMBL" id="SJPN01000004">
    <property type="protein sequence ID" value="TWU02167.1"/>
    <property type="molecule type" value="Genomic_DNA"/>
</dbReference>
<dbReference type="OrthoDB" id="268167at2"/>
<evidence type="ECO:0000256" key="1">
    <source>
        <dbReference type="ARBA" id="ARBA00004370"/>
    </source>
</evidence>
<dbReference type="AlphaFoldDB" id="A0A5C6ARY5"/>
<keyword evidence="5" id="KW-0969">Cilium</keyword>
<comment type="caution">
    <text evidence="5">The sequence shown here is derived from an EMBL/GenBank/DDBJ whole genome shotgun (WGS) entry which is preliminary data.</text>
</comment>
<dbReference type="RefSeq" id="WP_146520545.1">
    <property type="nucleotide sequence ID" value="NZ_CP151726.1"/>
</dbReference>
<evidence type="ECO:0000256" key="3">
    <source>
        <dbReference type="SAM" id="Phobius"/>
    </source>
</evidence>
<gene>
    <name evidence="5" type="ORF">Pla52n_32160</name>
</gene>
<keyword evidence="3" id="KW-1133">Transmembrane helix</keyword>
<evidence type="ECO:0000313" key="6">
    <source>
        <dbReference type="Proteomes" id="UP000320176"/>
    </source>
</evidence>
<reference evidence="5 6" key="1">
    <citation type="submission" date="2019-02" db="EMBL/GenBank/DDBJ databases">
        <title>Deep-cultivation of Planctomycetes and their phenomic and genomic characterization uncovers novel biology.</title>
        <authorList>
            <person name="Wiegand S."/>
            <person name="Jogler M."/>
            <person name="Boedeker C."/>
            <person name="Pinto D."/>
            <person name="Vollmers J."/>
            <person name="Rivas-Marin E."/>
            <person name="Kohn T."/>
            <person name="Peeters S.H."/>
            <person name="Heuer A."/>
            <person name="Rast P."/>
            <person name="Oberbeckmann S."/>
            <person name="Bunk B."/>
            <person name="Jeske O."/>
            <person name="Meyerdierks A."/>
            <person name="Storesund J.E."/>
            <person name="Kallscheuer N."/>
            <person name="Luecker S."/>
            <person name="Lage O.M."/>
            <person name="Pohl T."/>
            <person name="Merkel B.J."/>
            <person name="Hornburger P."/>
            <person name="Mueller R.-W."/>
            <person name="Bruemmer F."/>
            <person name="Labrenz M."/>
            <person name="Spormann A.M."/>
            <person name="Op Den Camp H."/>
            <person name="Overmann J."/>
            <person name="Amann R."/>
            <person name="Jetten M.S.M."/>
            <person name="Mascher T."/>
            <person name="Medema M.H."/>
            <person name="Devos D.P."/>
            <person name="Kaster A.-K."/>
            <person name="Ovreas L."/>
            <person name="Rohde M."/>
            <person name="Galperin M.Y."/>
            <person name="Jogler C."/>
        </authorList>
    </citation>
    <scope>NUCLEOTIDE SEQUENCE [LARGE SCALE GENOMIC DNA]</scope>
    <source>
        <strain evidence="5 6">Pla52n</strain>
    </source>
</reference>
<accession>A0A5C6ARY5</accession>
<dbReference type="Pfam" id="PF13677">
    <property type="entry name" value="MotB_plug"/>
    <property type="match status" value="1"/>
</dbReference>
<keyword evidence="2 3" id="KW-0472">Membrane</keyword>
<dbReference type="Proteomes" id="UP000320176">
    <property type="component" value="Unassembled WGS sequence"/>
</dbReference>
<organism evidence="5 6">
    <name type="scientific">Stieleria varia</name>
    <dbReference type="NCBI Taxonomy" id="2528005"/>
    <lineage>
        <taxon>Bacteria</taxon>
        <taxon>Pseudomonadati</taxon>
        <taxon>Planctomycetota</taxon>
        <taxon>Planctomycetia</taxon>
        <taxon>Pirellulales</taxon>
        <taxon>Pirellulaceae</taxon>
        <taxon>Stieleria</taxon>
    </lineage>
</organism>
<sequence>MKKEVKSDPPEDIPAWFMTYSDVITLLMTFFILLLTFSTTEKERFEKITASFSGNSGATGVAGHAHEGLDRDCWSTRVRPRAARIAMEGSEIPGEITETSEAAVGRGLETVDEEQAKKDVMKSYAFQANLPQLVNEHNQLTSRGIQIAAKLSKQLKSLPVHCAIEISNKSIAERAIAFADHLYHVEMVRPGQIGVGMVDDIDSTAVRFVIERYES</sequence>
<dbReference type="GO" id="GO:0016020">
    <property type="term" value="C:membrane"/>
    <property type="evidence" value="ECO:0007669"/>
    <property type="project" value="UniProtKB-SubCell"/>
</dbReference>
<feature type="transmembrane region" description="Helical" evidence="3">
    <location>
        <begin position="15"/>
        <end position="37"/>
    </location>
</feature>
<evidence type="ECO:0000256" key="2">
    <source>
        <dbReference type="ARBA" id="ARBA00023136"/>
    </source>
</evidence>
<name>A0A5C6ARY5_9BACT</name>
<feature type="domain" description="Motility protein B-like N-terminal" evidence="4">
    <location>
        <begin position="5"/>
        <end position="54"/>
    </location>
</feature>
<proteinExistence type="predicted"/>
<keyword evidence="3" id="KW-0812">Transmembrane</keyword>
<comment type="subcellular location">
    <subcellularLocation>
        <location evidence="1">Membrane</location>
    </subcellularLocation>
</comment>